<dbReference type="KEGG" id="ful:C4N20_08780"/>
<gene>
    <name evidence="2" type="primary">btuF_1</name>
    <name evidence="2" type="ORF">NCTC12112_00307</name>
</gene>
<dbReference type="Gene3D" id="3.40.50.1980">
    <property type="entry name" value="Nitrogenase molybdenum iron protein domain"/>
    <property type="match status" value="2"/>
</dbReference>
<name>A0AAX2J7U1_9FUSO</name>
<organism evidence="2 3">
    <name type="scientific">Fusobacterium ulcerans</name>
    <dbReference type="NCBI Taxonomy" id="861"/>
    <lineage>
        <taxon>Bacteria</taxon>
        <taxon>Fusobacteriati</taxon>
        <taxon>Fusobacteriota</taxon>
        <taxon>Fusobacteriia</taxon>
        <taxon>Fusobacteriales</taxon>
        <taxon>Fusobacteriaceae</taxon>
        <taxon>Fusobacterium</taxon>
    </lineage>
</organism>
<dbReference type="PANTHER" id="PTHR30535:SF34">
    <property type="entry name" value="MOLYBDATE-BINDING PROTEIN MOLA"/>
    <property type="match status" value="1"/>
</dbReference>
<dbReference type="GeneID" id="78454903"/>
<dbReference type="AlphaFoldDB" id="A0AAX2J7U1"/>
<dbReference type="Pfam" id="PF01497">
    <property type="entry name" value="Peripla_BP_2"/>
    <property type="match status" value="1"/>
</dbReference>
<evidence type="ECO:0000259" key="1">
    <source>
        <dbReference type="PROSITE" id="PS50983"/>
    </source>
</evidence>
<sequence length="295" mass="33042">MKKIILLIVSFFTSISLYSYEIKDNFLHDTFGNSIELKKYNRVVIIDLAVAETIFMLNGEECIAGIVKNSQSKVWPYEKTEKLTSVGTPHKPSFEKIISLEPDLVILNEGSSLVSSLKELKVPFICHNTIKSPDTILESIKIFGALLDKEKEADILYNESLKKLENIKEKEKVNPLKLKGMIVYSASPLVSFSNKYLPGKTLTYMGVENIAGDLTGNMPIISSEHILAKNLDVIIISKNVGGVGELLKVNPLLSETKAAKEKNIIVFDAIDFLRGSPRLFETMEVLYEQLNEIKK</sequence>
<protein>
    <submittedName>
        <fullName evidence="2">Vitamin B12-binding protein</fullName>
    </submittedName>
</protein>
<dbReference type="RefSeq" id="WP_005979141.1">
    <property type="nucleotide sequence ID" value="NZ_CABKNW010000004.1"/>
</dbReference>
<dbReference type="Proteomes" id="UP000249008">
    <property type="component" value="Chromosome 1"/>
</dbReference>
<dbReference type="EMBL" id="LS483487">
    <property type="protein sequence ID" value="SQI99930.1"/>
    <property type="molecule type" value="Genomic_DNA"/>
</dbReference>
<dbReference type="PROSITE" id="PS50983">
    <property type="entry name" value="FE_B12_PBP"/>
    <property type="match status" value="1"/>
</dbReference>
<dbReference type="InterPro" id="IPR002491">
    <property type="entry name" value="ABC_transptr_periplasmic_BD"/>
</dbReference>
<dbReference type="InterPro" id="IPR050902">
    <property type="entry name" value="ABC_Transporter_SBP"/>
</dbReference>
<feature type="domain" description="Fe/B12 periplasmic-binding" evidence="1">
    <location>
        <begin position="42"/>
        <end position="295"/>
    </location>
</feature>
<evidence type="ECO:0000313" key="2">
    <source>
        <dbReference type="EMBL" id="SQI99930.1"/>
    </source>
</evidence>
<dbReference type="GO" id="GO:0071281">
    <property type="term" value="P:cellular response to iron ion"/>
    <property type="evidence" value="ECO:0007669"/>
    <property type="project" value="TreeGrafter"/>
</dbReference>
<accession>A0AAX2J7U1</accession>
<dbReference type="PANTHER" id="PTHR30535">
    <property type="entry name" value="VITAMIN B12-BINDING PROTEIN"/>
    <property type="match status" value="1"/>
</dbReference>
<evidence type="ECO:0000313" key="3">
    <source>
        <dbReference type="Proteomes" id="UP000249008"/>
    </source>
</evidence>
<dbReference type="SUPFAM" id="SSF53807">
    <property type="entry name" value="Helical backbone' metal receptor"/>
    <property type="match status" value="1"/>
</dbReference>
<reference evidence="2 3" key="1">
    <citation type="submission" date="2018-06" db="EMBL/GenBank/DDBJ databases">
        <authorList>
            <consortium name="Pathogen Informatics"/>
            <person name="Doyle S."/>
        </authorList>
    </citation>
    <scope>NUCLEOTIDE SEQUENCE [LARGE SCALE GENOMIC DNA]</scope>
    <source>
        <strain evidence="2 3">NCTC12112</strain>
    </source>
</reference>
<proteinExistence type="predicted"/>